<dbReference type="InterPro" id="IPR024884">
    <property type="entry name" value="NAPE-PLD"/>
</dbReference>
<feature type="compositionally biased region" description="Polar residues" evidence="2">
    <location>
        <begin position="1"/>
        <end position="21"/>
    </location>
</feature>
<accession>A0A0D7AEF8</accession>
<dbReference type="GO" id="GO:0070290">
    <property type="term" value="F:N-acylphosphatidylethanolamine-specific phospholipase D activity"/>
    <property type="evidence" value="ECO:0007669"/>
    <property type="project" value="InterPro"/>
</dbReference>
<evidence type="ECO:0000313" key="5">
    <source>
        <dbReference type="Proteomes" id="UP000054144"/>
    </source>
</evidence>
<dbReference type="PIRSF" id="PIRSF038896">
    <property type="entry name" value="NAPE-PLD"/>
    <property type="match status" value="1"/>
</dbReference>
<feature type="binding site" evidence="1">
    <location>
        <position position="346"/>
    </location>
    <ligand>
        <name>an N-acyl-1,2-diacyl-sn-glycero-3-phosphoethanolamine</name>
        <dbReference type="ChEBI" id="CHEBI:62537"/>
    </ligand>
</feature>
<feature type="domain" description="Metallo-beta-lactamase" evidence="3">
    <location>
        <begin position="133"/>
        <end position="369"/>
    </location>
</feature>
<dbReference type="Proteomes" id="UP000054144">
    <property type="component" value="Unassembled WGS sequence"/>
</dbReference>
<organism evidence="4 5">
    <name type="scientific">Fistulina hepatica ATCC 64428</name>
    <dbReference type="NCBI Taxonomy" id="1128425"/>
    <lineage>
        <taxon>Eukaryota</taxon>
        <taxon>Fungi</taxon>
        <taxon>Dikarya</taxon>
        <taxon>Basidiomycota</taxon>
        <taxon>Agaricomycotina</taxon>
        <taxon>Agaricomycetes</taxon>
        <taxon>Agaricomycetidae</taxon>
        <taxon>Agaricales</taxon>
        <taxon>Fistulinaceae</taxon>
        <taxon>Fistulina</taxon>
    </lineage>
</organism>
<dbReference type="InterPro" id="IPR036866">
    <property type="entry name" value="RibonucZ/Hydroxyglut_hydro"/>
</dbReference>
<gene>
    <name evidence="4" type="ORF">FISHEDRAFT_43713</name>
</gene>
<evidence type="ECO:0000259" key="3">
    <source>
        <dbReference type="Pfam" id="PF12706"/>
    </source>
</evidence>
<dbReference type="GO" id="GO:0070292">
    <property type="term" value="P:N-acylphosphatidylethanolamine metabolic process"/>
    <property type="evidence" value="ECO:0007669"/>
    <property type="project" value="TreeGrafter"/>
</dbReference>
<feature type="region of interest" description="Disordered" evidence="2">
    <location>
        <begin position="1"/>
        <end position="32"/>
    </location>
</feature>
<proteinExistence type="predicted"/>
<feature type="binding site" evidence="1">
    <location>
        <position position="178"/>
    </location>
    <ligand>
        <name>an N-acyl-1,2-diacyl-sn-glycero-3-phosphoethanolamine</name>
        <dbReference type="ChEBI" id="CHEBI:62537"/>
    </ligand>
</feature>
<evidence type="ECO:0000313" key="4">
    <source>
        <dbReference type="EMBL" id="KIY48261.1"/>
    </source>
</evidence>
<reference evidence="4 5" key="1">
    <citation type="journal article" date="2015" name="Fungal Genet. Biol.">
        <title>Evolution of novel wood decay mechanisms in Agaricales revealed by the genome sequences of Fistulina hepatica and Cylindrobasidium torrendii.</title>
        <authorList>
            <person name="Floudas D."/>
            <person name="Held B.W."/>
            <person name="Riley R."/>
            <person name="Nagy L.G."/>
            <person name="Koehler G."/>
            <person name="Ransdell A.S."/>
            <person name="Younus H."/>
            <person name="Chow J."/>
            <person name="Chiniquy J."/>
            <person name="Lipzen A."/>
            <person name="Tritt A."/>
            <person name="Sun H."/>
            <person name="Haridas S."/>
            <person name="LaButti K."/>
            <person name="Ohm R.A."/>
            <person name="Kues U."/>
            <person name="Blanchette R.A."/>
            <person name="Grigoriev I.V."/>
            <person name="Minto R.E."/>
            <person name="Hibbett D.S."/>
        </authorList>
    </citation>
    <scope>NUCLEOTIDE SEQUENCE [LARGE SCALE GENOMIC DNA]</scope>
    <source>
        <strain evidence="4 5">ATCC 64428</strain>
    </source>
</reference>
<dbReference type="SUPFAM" id="SSF56281">
    <property type="entry name" value="Metallo-hydrolase/oxidoreductase"/>
    <property type="match status" value="1"/>
</dbReference>
<dbReference type="GO" id="GO:0070291">
    <property type="term" value="P:N-acylethanolamine metabolic process"/>
    <property type="evidence" value="ECO:0007669"/>
    <property type="project" value="TreeGrafter"/>
</dbReference>
<dbReference type="PANTHER" id="PTHR15032">
    <property type="entry name" value="N-ACYL-PHOSPHATIDYLETHANOLAMINE-HYDROLYZING PHOSPHOLIPASE D"/>
    <property type="match status" value="1"/>
</dbReference>
<evidence type="ECO:0000256" key="1">
    <source>
        <dbReference type="PIRSR" id="PIRSR038896-50"/>
    </source>
</evidence>
<dbReference type="GO" id="GO:0005737">
    <property type="term" value="C:cytoplasm"/>
    <property type="evidence" value="ECO:0007669"/>
    <property type="project" value="TreeGrafter"/>
</dbReference>
<name>A0A0D7AEF8_9AGAR</name>
<dbReference type="EMBL" id="KN881851">
    <property type="protein sequence ID" value="KIY48261.1"/>
    <property type="molecule type" value="Genomic_DNA"/>
</dbReference>
<dbReference type="PANTHER" id="PTHR15032:SF4">
    <property type="entry name" value="N-ACYL-PHOSPHATIDYLETHANOLAMINE-HYDROLYZING PHOSPHOLIPASE D"/>
    <property type="match status" value="1"/>
</dbReference>
<dbReference type="OrthoDB" id="332863at2759"/>
<keyword evidence="4" id="KW-0378">Hydrolase</keyword>
<dbReference type="AlphaFoldDB" id="A0A0D7AEF8"/>
<dbReference type="Pfam" id="PF12706">
    <property type="entry name" value="Lactamase_B_2"/>
    <property type="match status" value="1"/>
</dbReference>
<keyword evidence="5" id="KW-1185">Reference proteome</keyword>
<dbReference type="Gene3D" id="3.60.15.10">
    <property type="entry name" value="Ribonuclease Z/Hydroxyacylglutathione hydrolase-like"/>
    <property type="match status" value="1"/>
</dbReference>
<dbReference type="GO" id="GO:0008270">
    <property type="term" value="F:zinc ion binding"/>
    <property type="evidence" value="ECO:0007669"/>
    <property type="project" value="InterPro"/>
</dbReference>
<sequence>MSLSSRVFEPESNTAVPSGSRQRPEHWENDAGTLFRNPWPSFHPHSAADKAAMALTFMKNMPEVPRNIKELMPVHKPVFSDISPQKLKATWLGHACFLLDLPARSVVSLAQSASPGDNQTNVEQAGSPSRGIRILFDPVFSERCSPSQWMGPKRFTPSPCQVSDLPKIDAVVISHNHYDHLDEATLRELFKRDPKLHVFAPLGNRPLLQSLSASPERCHILDWWEKRRLCVEVPGTSLEVDLTCTPCQHHSGRGIMDHFQTLWCSWAIEEVLQNRSPPSSLSNMVTPKKVFFAGDTGYRTVLEGADENAVPVCPVFREIGERFGEFDLALVPIGAYEPRRFMSCAHCAPQDSVQLFMDVRAKRGLAMHWGTWIPGTTEPVLEAPDRLREACTAAGLEDGTFVACELGESFFY</sequence>
<protein>
    <submittedName>
        <fullName evidence="4">Metallo-hydrolase/oxidoreductase</fullName>
    </submittedName>
</protein>
<dbReference type="InterPro" id="IPR001279">
    <property type="entry name" value="Metallo-B-lactamas"/>
</dbReference>
<evidence type="ECO:0000256" key="2">
    <source>
        <dbReference type="SAM" id="MobiDB-lite"/>
    </source>
</evidence>